<evidence type="ECO:0000256" key="5">
    <source>
        <dbReference type="ARBA" id="ARBA00022679"/>
    </source>
</evidence>
<dbReference type="PRINTS" id="PR00344">
    <property type="entry name" value="BCTRLSENSOR"/>
</dbReference>
<dbReference type="EC" id="2.7.13.3" evidence="3"/>
<keyword evidence="9" id="KW-1133">Transmembrane helix</keyword>
<dbReference type="Gene3D" id="3.30.565.10">
    <property type="entry name" value="Histidine kinase-like ATPase, C-terminal domain"/>
    <property type="match status" value="1"/>
</dbReference>
<dbReference type="Gene3D" id="3.40.50.2300">
    <property type="match status" value="1"/>
</dbReference>
<dbReference type="Proteomes" id="UP001194273">
    <property type="component" value="Unassembled WGS sequence"/>
</dbReference>
<comment type="catalytic activity">
    <reaction evidence="1">
        <text>ATP + protein L-histidine = ADP + protein N-phospho-L-histidine.</text>
        <dbReference type="EC" id="2.7.13.3"/>
    </reaction>
</comment>
<dbReference type="SMART" id="SM00388">
    <property type="entry name" value="HisKA"/>
    <property type="match status" value="1"/>
</dbReference>
<dbReference type="Gene3D" id="1.10.287.130">
    <property type="match status" value="1"/>
</dbReference>
<feature type="domain" description="Histidine kinase" evidence="10">
    <location>
        <begin position="364"/>
        <end position="588"/>
    </location>
</feature>
<dbReference type="InterPro" id="IPR005467">
    <property type="entry name" value="His_kinase_dom"/>
</dbReference>
<dbReference type="Pfam" id="PF00072">
    <property type="entry name" value="Response_reg"/>
    <property type="match status" value="1"/>
</dbReference>
<keyword evidence="5" id="KW-0808">Transferase</keyword>
<dbReference type="PROSITE" id="PS50109">
    <property type="entry name" value="HIS_KIN"/>
    <property type="match status" value="1"/>
</dbReference>
<keyword evidence="4 8" id="KW-0597">Phosphoprotein</keyword>
<comment type="caution">
    <text evidence="12">The sequence shown here is derived from an EMBL/GenBank/DDBJ whole genome shotgun (WGS) entry which is preliminary data.</text>
</comment>
<evidence type="ECO:0000256" key="7">
    <source>
        <dbReference type="ARBA" id="ARBA00023012"/>
    </source>
</evidence>
<feature type="transmembrane region" description="Helical" evidence="9">
    <location>
        <begin position="29"/>
        <end position="50"/>
    </location>
</feature>
<comment type="subcellular location">
    <subcellularLocation>
        <location evidence="2">Cell membrane</location>
    </subcellularLocation>
</comment>
<feature type="transmembrane region" description="Helical" evidence="9">
    <location>
        <begin position="307"/>
        <end position="331"/>
    </location>
</feature>
<dbReference type="InterPro" id="IPR001789">
    <property type="entry name" value="Sig_transdc_resp-reg_receiver"/>
</dbReference>
<keyword evidence="9" id="KW-0472">Membrane</keyword>
<dbReference type="InterPro" id="IPR011006">
    <property type="entry name" value="CheY-like_superfamily"/>
</dbReference>
<feature type="domain" description="Response regulatory" evidence="11">
    <location>
        <begin position="608"/>
        <end position="729"/>
    </location>
</feature>
<dbReference type="PROSITE" id="PS50110">
    <property type="entry name" value="RESPONSE_REGULATORY"/>
    <property type="match status" value="1"/>
</dbReference>
<keyword evidence="9" id="KW-0812">Transmembrane</keyword>
<dbReference type="Pfam" id="PF02518">
    <property type="entry name" value="HATPase_c"/>
    <property type="match status" value="1"/>
</dbReference>
<dbReference type="InterPro" id="IPR036097">
    <property type="entry name" value="HisK_dim/P_sf"/>
</dbReference>
<dbReference type="InterPro" id="IPR036890">
    <property type="entry name" value="HATPase_C_sf"/>
</dbReference>
<dbReference type="SMART" id="SM00387">
    <property type="entry name" value="HATPase_c"/>
    <property type="match status" value="1"/>
</dbReference>
<evidence type="ECO:0000256" key="6">
    <source>
        <dbReference type="ARBA" id="ARBA00022777"/>
    </source>
</evidence>
<feature type="modified residue" description="4-aspartylphosphate" evidence="8">
    <location>
        <position position="660"/>
    </location>
</feature>
<evidence type="ECO:0000256" key="4">
    <source>
        <dbReference type="ARBA" id="ARBA00022553"/>
    </source>
</evidence>
<name>A0ABR9QUT9_9ACTN</name>
<keyword evidence="6" id="KW-0418">Kinase</keyword>
<reference evidence="12 13" key="1">
    <citation type="submission" date="2020-10" db="EMBL/GenBank/DDBJ databases">
        <title>ChiBAC.</title>
        <authorList>
            <person name="Zenner C."/>
            <person name="Hitch T.C.A."/>
            <person name="Clavel T."/>
        </authorList>
    </citation>
    <scope>NUCLEOTIDE SEQUENCE [LARGE SCALE GENOMIC DNA]</scope>
    <source>
        <strain evidence="12 13">DSM 107455</strain>
    </source>
</reference>
<dbReference type="InterPro" id="IPR003661">
    <property type="entry name" value="HisK_dim/P_dom"/>
</dbReference>
<dbReference type="SUPFAM" id="SSF55874">
    <property type="entry name" value="ATPase domain of HSP90 chaperone/DNA topoisomerase II/histidine kinase"/>
    <property type="match status" value="1"/>
</dbReference>
<evidence type="ECO:0000256" key="1">
    <source>
        <dbReference type="ARBA" id="ARBA00000085"/>
    </source>
</evidence>
<organism evidence="12 13">
    <name type="scientific">Thermophilibacter gallinarum</name>
    <dbReference type="NCBI Taxonomy" id="2779357"/>
    <lineage>
        <taxon>Bacteria</taxon>
        <taxon>Bacillati</taxon>
        <taxon>Actinomycetota</taxon>
        <taxon>Coriobacteriia</taxon>
        <taxon>Coriobacteriales</taxon>
        <taxon>Atopobiaceae</taxon>
        <taxon>Thermophilibacter</taxon>
    </lineage>
</organism>
<gene>
    <name evidence="12" type="ORF">INF26_06650</name>
</gene>
<dbReference type="Gene3D" id="3.30.450.20">
    <property type="entry name" value="PAS domain"/>
    <property type="match status" value="1"/>
</dbReference>
<proteinExistence type="predicted"/>
<dbReference type="SMART" id="SM00448">
    <property type="entry name" value="REC"/>
    <property type="match status" value="1"/>
</dbReference>
<dbReference type="EMBL" id="JADCJZ010000002">
    <property type="protein sequence ID" value="MBE5024527.1"/>
    <property type="molecule type" value="Genomic_DNA"/>
</dbReference>
<evidence type="ECO:0000313" key="13">
    <source>
        <dbReference type="Proteomes" id="UP001194273"/>
    </source>
</evidence>
<evidence type="ECO:0000259" key="10">
    <source>
        <dbReference type="PROSITE" id="PS50109"/>
    </source>
</evidence>
<evidence type="ECO:0000259" key="11">
    <source>
        <dbReference type="PROSITE" id="PS50110"/>
    </source>
</evidence>
<evidence type="ECO:0000256" key="2">
    <source>
        <dbReference type="ARBA" id="ARBA00004236"/>
    </source>
</evidence>
<evidence type="ECO:0000256" key="8">
    <source>
        <dbReference type="PROSITE-ProRule" id="PRU00169"/>
    </source>
</evidence>
<dbReference type="SUPFAM" id="SSF52172">
    <property type="entry name" value="CheY-like"/>
    <property type="match status" value="1"/>
</dbReference>
<accession>A0ABR9QUT9</accession>
<sequence>MSEKNAEKNVAPAAAPEALDATRMRALRYGILVLLALCAAIFAAITMYAIQDSDDTIEDVSGAFMGQMSAQIRLNFDSELRLYRSEMESVALSALSYELLPGESPLDAFVGEAERRGFTYAAVFDTEGNSQLLLGEELEIDDFDGFVGAVMAGEDHVTAGVTASGETVVLLGEPAERPMDSGDGTSDLLVMGVPLDEMVQALSLDVSTTEVYSHIIRADGSFILNSGGNVADNYLQLLRDSEGVEGVRYDVTADELSGVMARGESDFYVVYVNGSRYASFLAPLPETSWFIVSVLPYSVLHDPIDTLVWSLVVAAFVGCLVLMAALALLFVRYLRVLRQQMDELARARAASEEASRAKSEFLSNMSHDIRTPMNAIVGMTQIARERQGDPAAVSECLDKIAVSSNHLLGLINDVLDMSRIESGRMELAEEPVSLEDVLEGTAAIVGPQAEARGVSFEVEKDLECRTVRTDGTRLSQVLLNLLSNAVKFTPAGGRVTLSVAQGASPRGEGRVRTTLTVSDTGIGMSEEFLSRIFESFEREDSERVRKTEGTGLGMAIVKRIVDGMGGTVEVESVQGEGSTFRVVLDLERCEDEGGREGSVDVADLAGARVLVAEDNELNWEVVSELLGACGLELEWAENGRECVERFSASPVGHYDVILMDVRMPEMNGYEATRAIRALDRADAATVPIIAMTADAFAEDRERARACGMSAHVAKPIDLRETLRVMARCLGEGRTR</sequence>
<protein>
    <recommendedName>
        <fullName evidence="3">histidine kinase</fullName>
        <ecNumber evidence="3">2.7.13.3</ecNumber>
    </recommendedName>
</protein>
<evidence type="ECO:0000313" key="12">
    <source>
        <dbReference type="EMBL" id="MBE5024527.1"/>
    </source>
</evidence>
<dbReference type="Pfam" id="PF00512">
    <property type="entry name" value="HisKA"/>
    <property type="match status" value="1"/>
</dbReference>
<keyword evidence="7" id="KW-0902">Two-component regulatory system</keyword>
<dbReference type="CDD" id="cd17546">
    <property type="entry name" value="REC_hyHK_CKI1_RcsC-like"/>
    <property type="match status" value="1"/>
</dbReference>
<keyword evidence="13" id="KW-1185">Reference proteome</keyword>
<dbReference type="CDD" id="cd00082">
    <property type="entry name" value="HisKA"/>
    <property type="match status" value="1"/>
</dbReference>
<dbReference type="CDD" id="cd16922">
    <property type="entry name" value="HATPase_EvgS-ArcB-TorS-like"/>
    <property type="match status" value="1"/>
</dbReference>
<dbReference type="SUPFAM" id="SSF47384">
    <property type="entry name" value="Homodimeric domain of signal transducing histidine kinase"/>
    <property type="match status" value="1"/>
</dbReference>
<evidence type="ECO:0000256" key="3">
    <source>
        <dbReference type="ARBA" id="ARBA00012438"/>
    </source>
</evidence>
<dbReference type="InterPro" id="IPR003594">
    <property type="entry name" value="HATPase_dom"/>
</dbReference>
<evidence type="ECO:0000256" key="9">
    <source>
        <dbReference type="SAM" id="Phobius"/>
    </source>
</evidence>
<dbReference type="PANTHER" id="PTHR43047">
    <property type="entry name" value="TWO-COMPONENT HISTIDINE PROTEIN KINASE"/>
    <property type="match status" value="1"/>
</dbReference>
<dbReference type="PANTHER" id="PTHR43047:SF72">
    <property type="entry name" value="OSMOSENSING HISTIDINE PROTEIN KINASE SLN1"/>
    <property type="match status" value="1"/>
</dbReference>
<dbReference type="InterPro" id="IPR004358">
    <property type="entry name" value="Sig_transdc_His_kin-like_C"/>
</dbReference>
<dbReference type="RefSeq" id="WP_193530066.1">
    <property type="nucleotide sequence ID" value="NZ_JADCJZ010000002.1"/>
</dbReference>